<feature type="transmembrane region" description="Helical" evidence="9">
    <location>
        <begin position="335"/>
        <end position="360"/>
    </location>
</feature>
<evidence type="ECO:0000256" key="6">
    <source>
        <dbReference type="ARBA" id="ARBA00022692"/>
    </source>
</evidence>
<feature type="transmembrane region" description="Helical" evidence="9">
    <location>
        <begin position="386"/>
        <end position="407"/>
    </location>
</feature>
<feature type="transmembrane region" description="Helical" evidence="9">
    <location>
        <begin position="144"/>
        <end position="163"/>
    </location>
</feature>
<evidence type="ECO:0000256" key="7">
    <source>
        <dbReference type="ARBA" id="ARBA00022989"/>
    </source>
</evidence>
<gene>
    <name evidence="11" type="ORF">BGK67_13105</name>
</gene>
<feature type="transmembrane region" description="Helical" evidence="9">
    <location>
        <begin position="183"/>
        <end position="204"/>
    </location>
</feature>
<dbReference type="RefSeq" id="WP_069920431.1">
    <property type="nucleotide sequence ID" value="NZ_MEHK01000001.1"/>
</dbReference>
<evidence type="ECO:0000259" key="10">
    <source>
        <dbReference type="PROSITE" id="PS51103"/>
    </source>
</evidence>
<organism evidence="11 12">
    <name type="scientific">Streptomyces subrutilus</name>
    <dbReference type="NCBI Taxonomy" id="36818"/>
    <lineage>
        <taxon>Bacteria</taxon>
        <taxon>Bacillati</taxon>
        <taxon>Actinomycetota</taxon>
        <taxon>Actinomycetes</taxon>
        <taxon>Kitasatosporales</taxon>
        <taxon>Streptomycetaceae</taxon>
        <taxon>Streptomyces</taxon>
    </lineage>
</organism>
<evidence type="ECO:0000256" key="4">
    <source>
        <dbReference type="ARBA" id="ARBA00022597"/>
    </source>
</evidence>
<protein>
    <submittedName>
        <fullName evidence="11">PTS lactose transporter subunit IIC</fullName>
    </submittedName>
</protein>
<dbReference type="EMBL" id="MEHK01000001">
    <property type="protein sequence ID" value="OEJ32149.1"/>
    <property type="molecule type" value="Genomic_DNA"/>
</dbReference>
<dbReference type="AlphaFoldDB" id="A0A1E5PRI0"/>
<dbReference type="PANTHER" id="PTHR30009">
    <property type="entry name" value="CYTOCHROME C-TYPE SYNTHESIS PROTEIN AND PTS TRANSMEMBRANE COMPONENT"/>
    <property type="match status" value="1"/>
</dbReference>
<proteinExistence type="predicted"/>
<name>A0A1E5PRI0_9ACTN</name>
<dbReference type="InterPro" id="IPR050429">
    <property type="entry name" value="PTS_Glucose_EIICBA"/>
</dbReference>
<comment type="subcellular location">
    <subcellularLocation>
        <location evidence="1">Cell membrane</location>
        <topology evidence="1">Multi-pass membrane protein</topology>
    </subcellularLocation>
</comment>
<feature type="transmembrane region" description="Helical" evidence="9">
    <location>
        <begin position="216"/>
        <end position="240"/>
    </location>
</feature>
<keyword evidence="7 9" id="KW-1133">Transmembrane helix</keyword>
<keyword evidence="4" id="KW-0762">Sugar transport</keyword>
<reference evidence="11 12" key="1">
    <citation type="submission" date="2016-08" db="EMBL/GenBank/DDBJ databases">
        <title>The complete genome of Streptomyces subrutilus 10-1-1.</title>
        <authorList>
            <person name="Chen X."/>
        </authorList>
    </citation>
    <scope>NUCLEOTIDE SEQUENCE [LARGE SCALE GENOMIC DNA]</scope>
    <source>
        <strain evidence="11 12">10-1-1</strain>
    </source>
</reference>
<evidence type="ECO:0000256" key="5">
    <source>
        <dbReference type="ARBA" id="ARBA00022683"/>
    </source>
</evidence>
<keyword evidence="8 9" id="KW-0472">Membrane</keyword>
<sequence>MSANSAAAKPRSQWRSGLFQGLQKMGRSLQLPIAVLPAAGILNRLGQPDVFGKDGLNWTGVADVMAGAGGALLDPDLGLPLLFCIGVAIGMAKKADGSTALAAVAGFLVYRGVLHAFPKDCPAGTRDIGGGCLTSTDTFQGFTYQNPGVFGGIVMGLLAAWFWQRYHRVKLVDWLGFFNGRRLVPIIMSFVAIAFAVLCLWIWPPVGAALESFSDWLIGLGAWGAGIFGVANRALLVIGLHQFLNVPIWFQFGSYTTPEGKTVHGDINMFLNGDPDAGLFLSGFFPIMMFALPAAALAITHCAKPLRRKEVGGLMLSVGLTSFVTGITEPLEYSFLFVAPALYAVHAALTGVSMAVTWALGVHDGFSFSAGLIDYLINWNLATKPWLIIPIGLCFAVVYYAVFRFAITKFDIKTPGRESDEEIEEMLKENTKA</sequence>
<feature type="domain" description="PTS EIIC type-1" evidence="10">
    <location>
        <begin position="16"/>
        <end position="419"/>
    </location>
</feature>
<evidence type="ECO:0000256" key="1">
    <source>
        <dbReference type="ARBA" id="ARBA00004651"/>
    </source>
</evidence>
<feature type="transmembrane region" description="Helical" evidence="9">
    <location>
        <begin position="311"/>
        <end position="328"/>
    </location>
</feature>
<evidence type="ECO:0000256" key="8">
    <source>
        <dbReference type="ARBA" id="ARBA00023136"/>
    </source>
</evidence>
<keyword evidence="3" id="KW-1003">Cell membrane</keyword>
<dbReference type="Pfam" id="PF02378">
    <property type="entry name" value="PTS_EIIC"/>
    <property type="match status" value="1"/>
</dbReference>
<evidence type="ECO:0000256" key="9">
    <source>
        <dbReference type="SAM" id="Phobius"/>
    </source>
</evidence>
<keyword evidence="12" id="KW-1185">Reference proteome</keyword>
<keyword evidence="5" id="KW-0598">Phosphotransferase system</keyword>
<keyword evidence="2" id="KW-0813">Transport</keyword>
<keyword evidence="6 9" id="KW-0812">Transmembrane</keyword>
<comment type="caution">
    <text evidence="11">The sequence shown here is derived from an EMBL/GenBank/DDBJ whole genome shotgun (WGS) entry which is preliminary data.</text>
</comment>
<dbReference type="InterPro" id="IPR013013">
    <property type="entry name" value="PTS_EIIC_1"/>
</dbReference>
<dbReference type="GO" id="GO:0009401">
    <property type="term" value="P:phosphoenolpyruvate-dependent sugar phosphotransferase system"/>
    <property type="evidence" value="ECO:0007669"/>
    <property type="project" value="UniProtKB-KW"/>
</dbReference>
<evidence type="ECO:0000256" key="3">
    <source>
        <dbReference type="ARBA" id="ARBA00022475"/>
    </source>
</evidence>
<dbReference type="PROSITE" id="PS51103">
    <property type="entry name" value="PTS_EIIC_TYPE_1"/>
    <property type="match status" value="1"/>
</dbReference>
<dbReference type="PANTHER" id="PTHR30009:SF4">
    <property type="entry name" value="PTS SYSTEM N-ACETYLGLUCOSAMINE-SPECIFIC EIICBA COMPONENT"/>
    <property type="match status" value="1"/>
</dbReference>
<dbReference type="GO" id="GO:0090563">
    <property type="term" value="F:protein-phosphocysteine-sugar phosphotransferase activity"/>
    <property type="evidence" value="ECO:0007669"/>
    <property type="project" value="TreeGrafter"/>
</dbReference>
<evidence type="ECO:0000256" key="2">
    <source>
        <dbReference type="ARBA" id="ARBA00022448"/>
    </source>
</evidence>
<dbReference type="STRING" id="36818.BGK67_13105"/>
<dbReference type="GO" id="GO:0008982">
    <property type="term" value="F:protein-N(PI)-phosphohistidine-sugar phosphotransferase activity"/>
    <property type="evidence" value="ECO:0007669"/>
    <property type="project" value="InterPro"/>
</dbReference>
<evidence type="ECO:0000313" key="11">
    <source>
        <dbReference type="EMBL" id="OEJ32149.1"/>
    </source>
</evidence>
<dbReference type="GO" id="GO:0015764">
    <property type="term" value="P:N-acetylglucosamine transport"/>
    <property type="evidence" value="ECO:0007669"/>
    <property type="project" value="TreeGrafter"/>
</dbReference>
<dbReference type="Proteomes" id="UP000095705">
    <property type="component" value="Unassembled WGS sequence"/>
</dbReference>
<dbReference type="InterPro" id="IPR003352">
    <property type="entry name" value="PTS_EIIC"/>
</dbReference>
<accession>A0A1E5PRI0</accession>
<dbReference type="OrthoDB" id="9797715at2"/>
<evidence type="ECO:0000313" key="12">
    <source>
        <dbReference type="Proteomes" id="UP000095705"/>
    </source>
</evidence>
<feature type="transmembrane region" description="Helical" evidence="9">
    <location>
        <begin position="277"/>
        <end position="299"/>
    </location>
</feature>
<dbReference type="GO" id="GO:0005886">
    <property type="term" value="C:plasma membrane"/>
    <property type="evidence" value="ECO:0007669"/>
    <property type="project" value="UniProtKB-SubCell"/>
</dbReference>